<protein>
    <submittedName>
        <fullName evidence="5">RNA polymerase sigma-70 factor, ECF subfamily</fullName>
    </submittedName>
</protein>
<accession>A0A1X7JB53</accession>
<comment type="similarity">
    <text evidence="1">Belongs to the sigma-70 factor family. ECF subfamily.</text>
</comment>
<dbReference type="InterPro" id="IPR036388">
    <property type="entry name" value="WH-like_DNA-bd_sf"/>
</dbReference>
<dbReference type="PANTHER" id="PTHR43133">
    <property type="entry name" value="RNA POLYMERASE ECF-TYPE SIGMA FACTO"/>
    <property type="match status" value="1"/>
</dbReference>
<dbReference type="Pfam" id="PF08281">
    <property type="entry name" value="Sigma70_r4_2"/>
    <property type="match status" value="1"/>
</dbReference>
<evidence type="ECO:0000313" key="6">
    <source>
        <dbReference type="Proteomes" id="UP000192980"/>
    </source>
</evidence>
<keyword evidence="6" id="KW-1185">Reference proteome</keyword>
<dbReference type="InterPro" id="IPR013325">
    <property type="entry name" value="RNA_pol_sigma_r2"/>
</dbReference>
<dbReference type="PANTHER" id="PTHR43133:SF46">
    <property type="entry name" value="RNA POLYMERASE SIGMA-70 FACTOR ECF SUBFAMILY"/>
    <property type="match status" value="1"/>
</dbReference>
<dbReference type="RefSeq" id="WP_085472414.1">
    <property type="nucleotide sequence ID" value="NZ_CP038029.1"/>
</dbReference>
<evidence type="ECO:0000313" key="5">
    <source>
        <dbReference type="EMBL" id="SMG24596.1"/>
    </source>
</evidence>
<dbReference type="InterPro" id="IPR039425">
    <property type="entry name" value="RNA_pol_sigma-70-like"/>
</dbReference>
<dbReference type="STRING" id="561061.SAMN05660862_1664"/>
<dbReference type="InterPro" id="IPR013249">
    <property type="entry name" value="RNA_pol_sigma70_r4_t2"/>
</dbReference>
<dbReference type="GO" id="GO:0016987">
    <property type="term" value="F:sigma factor activity"/>
    <property type="evidence" value="ECO:0007669"/>
    <property type="project" value="UniProtKB-KW"/>
</dbReference>
<evidence type="ECO:0000256" key="2">
    <source>
        <dbReference type="ARBA" id="ARBA00023015"/>
    </source>
</evidence>
<gene>
    <name evidence="5" type="ORF">SAMN05660862_1664</name>
</gene>
<dbReference type="Pfam" id="PF04542">
    <property type="entry name" value="Sigma70_r2"/>
    <property type="match status" value="1"/>
</dbReference>
<dbReference type="Gene3D" id="1.10.10.10">
    <property type="entry name" value="Winged helix-like DNA-binding domain superfamily/Winged helix DNA-binding domain"/>
    <property type="match status" value="1"/>
</dbReference>
<dbReference type="Gene3D" id="1.10.1740.10">
    <property type="match status" value="1"/>
</dbReference>
<keyword evidence="3" id="KW-0731">Sigma factor</keyword>
<dbReference type="InterPro" id="IPR014327">
    <property type="entry name" value="RNA_pol_sigma70_bacteroid"/>
</dbReference>
<reference evidence="5 6" key="1">
    <citation type="submission" date="2017-04" db="EMBL/GenBank/DDBJ databases">
        <authorList>
            <person name="Afonso C.L."/>
            <person name="Miller P.J."/>
            <person name="Scott M.A."/>
            <person name="Spackman E."/>
            <person name="Goraichik I."/>
            <person name="Dimitrov K.M."/>
            <person name="Suarez D.L."/>
            <person name="Swayne D.E."/>
        </authorList>
    </citation>
    <scope>NUCLEOTIDE SEQUENCE [LARGE SCALE GENOMIC DNA]</scope>
    <source>
        <strain evidence="5 6">DSM 22418</strain>
    </source>
</reference>
<dbReference type="InterPro" id="IPR007627">
    <property type="entry name" value="RNA_pol_sigma70_r2"/>
</dbReference>
<keyword evidence="4" id="KW-0804">Transcription</keyword>
<dbReference type="InterPro" id="IPR014284">
    <property type="entry name" value="RNA_pol_sigma-70_dom"/>
</dbReference>
<dbReference type="NCBIfam" id="TIGR02937">
    <property type="entry name" value="sigma70-ECF"/>
    <property type="match status" value="1"/>
</dbReference>
<sequence length="180" mass="21135">MTSLNSDKILFDKYYKQLCYFAWQMVRDQNLAEDLAQDAFVAYFQRKNTVSIDETAIKSFLYSSVKFSVYNRHRKSLTERKFWQRIGFKETDDVDYEHQIIRAEFMAALAESMAKLPEGCRMVMTMSFVDGLSNDEIASQLALSVNTIKTQKQRGLNFLRKNLRADYFSILFAFFLTTVR</sequence>
<evidence type="ECO:0000256" key="4">
    <source>
        <dbReference type="ARBA" id="ARBA00023163"/>
    </source>
</evidence>
<dbReference type="OrthoDB" id="656273at2"/>
<organism evidence="5 6">
    <name type="scientific">Sphingobacterium psychroaquaticum</name>
    <dbReference type="NCBI Taxonomy" id="561061"/>
    <lineage>
        <taxon>Bacteria</taxon>
        <taxon>Pseudomonadati</taxon>
        <taxon>Bacteroidota</taxon>
        <taxon>Sphingobacteriia</taxon>
        <taxon>Sphingobacteriales</taxon>
        <taxon>Sphingobacteriaceae</taxon>
        <taxon>Sphingobacterium</taxon>
    </lineage>
</organism>
<dbReference type="GO" id="GO:0003677">
    <property type="term" value="F:DNA binding"/>
    <property type="evidence" value="ECO:0007669"/>
    <property type="project" value="InterPro"/>
</dbReference>
<evidence type="ECO:0000256" key="3">
    <source>
        <dbReference type="ARBA" id="ARBA00023082"/>
    </source>
</evidence>
<evidence type="ECO:0000256" key="1">
    <source>
        <dbReference type="ARBA" id="ARBA00010641"/>
    </source>
</evidence>
<dbReference type="EMBL" id="FXAU01000002">
    <property type="protein sequence ID" value="SMG24596.1"/>
    <property type="molecule type" value="Genomic_DNA"/>
</dbReference>
<name>A0A1X7JB53_9SPHI</name>
<dbReference type="SUPFAM" id="SSF88659">
    <property type="entry name" value="Sigma3 and sigma4 domains of RNA polymerase sigma factors"/>
    <property type="match status" value="1"/>
</dbReference>
<dbReference type="NCBIfam" id="TIGR02985">
    <property type="entry name" value="Sig70_bacteroi1"/>
    <property type="match status" value="1"/>
</dbReference>
<proteinExistence type="inferred from homology"/>
<dbReference type="CDD" id="cd06171">
    <property type="entry name" value="Sigma70_r4"/>
    <property type="match status" value="1"/>
</dbReference>
<dbReference type="GO" id="GO:0006352">
    <property type="term" value="P:DNA-templated transcription initiation"/>
    <property type="evidence" value="ECO:0007669"/>
    <property type="project" value="InterPro"/>
</dbReference>
<dbReference type="AlphaFoldDB" id="A0A1X7JB53"/>
<dbReference type="Proteomes" id="UP000192980">
    <property type="component" value="Unassembled WGS sequence"/>
</dbReference>
<dbReference type="InterPro" id="IPR013324">
    <property type="entry name" value="RNA_pol_sigma_r3/r4-like"/>
</dbReference>
<keyword evidence="2" id="KW-0805">Transcription regulation</keyword>
<dbReference type="SUPFAM" id="SSF88946">
    <property type="entry name" value="Sigma2 domain of RNA polymerase sigma factors"/>
    <property type="match status" value="1"/>
</dbReference>